<gene>
    <name evidence="2" type="ORF">E3N88_11595</name>
</gene>
<reference evidence="2 3" key="1">
    <citation type="submission" date="2019-05" db="EMBL/GenBank/DDBJ databases">
        <title>Mikania micrantha, genome provides insights into the molecular mechanism of rapid growth.</title>
        <authorList>
            <person name="Liu B."/>
        </authorList>
    </citation>
    <scope>NUCLEOTIDE SEQUENCE [LARGE SCALE GENOMIC DNA]</scope>
    <source>
        <strain evidence="2">NLD-2019</strain>
        <tissue evidence="2">Leaf</tissue>
    </source>
</reference>
<dbReference type="Proteomes" id="UP000326396">
    <property type="component" value="Linkage Group LG13"/>
</dbReference>
<dbReference type="AlphaFoldDB" id="A0A5N6PFV9"/>
<feature type="compositionally biased region" description="Basic and acidic residues" evidence="1">
    <location>
        <begin position="72"/>
        <end position="82"/>
    </location>
</feature>
<sequence>MADGTRFKLLDDSVKGLQEFTHSLQLAQSAIKDAQHNMGLSQEALRSDVSELATSLEDQKKTMNKPNIQDLDSPKEENDQPKVRRSKREKKTSNKWNEFVCDATSA</sequence>
<evidence type="ECO:0000256" key="1">
    <source>
        <dbReference type="SAM" id="MobiDB-lite"/>
    </source>
</evidence>
<comment type="caution">
    <text evidence="2">The sequence shown here is derived from an EMBL/GenBank/DDBJ whole genome shotgun (WGS) entry which is preliminary data.</text>
</comment>
<evidence type="ECO:0000313" key="2">
    <source>
        <dbReference type="EMBL" id="KAD6120324.1"/>
    </source>
</evidence>
<protein>
    <submittedName>
        <fullName evidence="2">Uncharacterized protein</fullName>
    </submittedName>
</protein>
<dbReference type="EMBL" id="SZYD01000005">
    <property type="protein sequence ID" value="KAD6120324.1"/>
    <property type="molecule type" value="Genomic_DNA"/>
</dbReference>
<evidence type="ECO:0000313" key="3">
    <source>
        <dbReference type="Proteomes" id="UP000326396"/>
    </source>
</evidence>
<name>A0A5N6PFV9_9ASTR</name>
<feature type="region of interest" description="Disordered" evidence="1">
    <location>
        <begin position="41"/>
        <end position="106"/>
    </location>
</feature>
<organism evidence="2 3">
    <name type="scientific">Mikania micrantha</name>
    <name type="common">bitter vine</name>
    <dbReference type="NCBI Taxonomy" id="192012"/>
    <lineage>
        <taxon>Eukaryota</taxon>
        <taxon>Viridiplantae</taxon>
        <taxon>Streptophyta</taxon>
        <taxon>Embryophyta</taxon>
        <taxon>Tracheophyta</taxon>
        <taxon>Spermatophyta</taxon>
        <taxon>Magnoliopsida</taxon>
        <taxon>eudicotyledons</taxon>
        <taxon>Gunneridae</taxon>
        <taxon>Pentapetalae</taxon>
        <taxon>asterids</taxon>
        <taxon>campanulids</taxon>
        <taxon>Asterales</taxon>
        <taxon>Asteraceae</taxon>
        <taxon>Asteroideae</taxon>
        <taxon>Heliantheae alliance</taxon>
        <taxon>Eupatorieae</taxon>
        <taxon>Mikania</taxon>
    </lineage>
</organism>
<proteinExistence type="predicted"/>
<accession>A0A5N6PFV9</accession>
<keyword evidence="3" id="KW-1185">Reference proteome</keyword>